<dbReference type="AlphaFoldDB" id="A0A1B2AAF1"/>
<dbReference type="Pfam" id="PF02601">
    <property type="entry name" value="Exonuc_VII_L"/>
    <property type="match status" value="1"/>
</dbReference>
<evidence type="ECO:0000256" key="3">
    <source>
        <dbReference type="ARBA" id="ARBA00022801"/>
    </source>
</evidence>
<dbReference type="PANTHER" id="PTHR30008:SF0">
    <property type="entry name" value="EXODEOXYRIBONUCLEASE 7 LARGE SUBUNIT"/>
    <property type="match status" value="1"/>
</dbReference>
<dbReference type="PANTHER" id="PTHR30008">
    <property type="entry name" value="EXODEOXYRIBONUCLEASE 7 LARGE SUBUNIT"/>
    <property type="match status" value="1"/>
</dbReference>
<dbReference type="GO" id="GO:0008855">
    <property type="term" value="F:exodeoxyribonuclease VII activity"/>
    <property type="evidence" value="ECO:0007669"/>
    <property type="project" value="UniProtKB-UniRule"/>
</dbReference>
<evidence type="ECO:0000259" key="9">
    <source>
        <dbReference type="Pfam" id="PF13742"/>
    </source>
</evidence>
<dbReference type="PATRIC" id="fig|692370.5.peg.555"/>
<dbReference type="EMBL" id="CP016591">
    <property type="protein sequence ID" value="ANY19074.1"/>
    <property type="molecule type" value="Genomic_DNA"/>
</dbReference>
<evidence type="ECO:0000256" key="2">
    <source>
        <dbReference type="ARBA" id="ARBA00022722"/>
    </source>
</evidence>
<keyword evidence="1 5" id="KW-0963">Cytoplasm</keyword>
<evidence type="ECO:0000313" key="10">
    <source>
        <dbReference type="EMBL" id="ANY19074.1"/>
    </source>
</evidence>
<feature type="domain" description="OB-fold nucleic acid binding" evidence="9">
    <location>
        <begin position="27"/>
        <end position="119"/>
    </location>
</feature>
<gene>
    <name evidence="5 10" type="primary">xseA</name>
    <name evidence="10" type="ORF">A6F68_00539</name>
</gene>
<dbReference type="InterPro" id="IPR020579">
    <property type="entry name" value="Exonuc_VII_lsu_C"/>
</dbReference>
<dbReference type="KEGG" id="ado:A6F68_00539"/>
<feature type="region of interest" description="Disordered" evidence="7">
    <location>
        <begin position="1"/>
        <end position="23"/>
    </location>
</feature>
<evidence type="ECO:0000256" key="7">
    <source>
        <dbReference type="SAM" id="MobiDB-lite"/>
    </source>
</evidence>
<dbReference type="InterPro" id="IPR025824">
    <property type="entry name" value="OB-fold_nuc-bd_dom"/>
</dbReference>
<comment type="subunit">
    <text evidence="5">Heterooligomer composed of large and small subunits.</text>
</comment>
<dbReference type="NCBIfam" id="TIGR00237">
    <property type="entry name" value="xseA"/>
    <property type="match status" value="1"/>
</dbReference>
<name>A0A1B2AAF1_9SPHN</name>
<feature type="domain" description="Exonuclease VII large subunit C-terminal" evidence="8">
    <location>
        <begin position="143"/>
        <end position="437"/>
    </location>
</feature>
<evidence type="ECO:0000256" key="6">
    <source>
        <dbReference type="RuleBase" id="RU004355"/>
    </source>
</evidence>
<accession>A0A1B2AAF1</accession>
<dbReference type="STRING" id="692370.A6F68_00539"/>
<feature type="compositionally biased region" description="Basic and acidic residues" evidence="7">
    <location>
        <begin position="454"/>
        <end position="467"/>
    </location>
</feature>
<comment type="catalytic activity">
    <reaction evidence="5 6">
        <text>Exonucleolytic cleavage in either 5'- to 3'- or 3'- to 5'-direction to yield nucleoside 5'-phosphates.</text>
        <dbReference type="EC" id="3.1.11.6"/>
    </reaction>
</comment>
<comment type="subcellular location">
    <subcellularLocation>
        <location evidence="5 6">Cytoplasm</location>
    </subcellularLocation>
</comment>
<dbReference type="EC" id="3.1.11.6" evidence="5"/>
<keyword evidence="2 5" id="KW-0540">Nuclease</keyword>
<dbReference type="HAMAP" id="MF_00378">
    <property type="entry name" value="Exonuc_7_L"/>
    <property type="match status" value="1"/>
</dbReference>
<organism evidence="10 11">
    <name type="scientific">Tsuneonella dongtanensis</name>
    <dbReference type="NCBI Taxonomy" id="692370"/>
    <lineage>
        <taxon>Bacteria</taxon>
        <taxon>Pseudomonadati</taxon>
        <taxon>Pseudomonadota</taxon>
        <taxon>Alphaproteobacteria</taxon>
        <taxon>Sphingomonadales</taxon>
        <taxon>Erythrobacteraceae</taxon>
        <taxon>Tsuneonella</taxon>
    </lineage>
</organism>
<protein>
    <recommendedName>
        <fullName evidence="5">Exodeoxyribonuclease 7 large subunit</fullName>
        <ecNumber evidence="5">3.1.11.6</ecNumber>
    </recommendedName>
    <alternativeName>
        <fullName evidence="5">Exodeoxyribonuclease VII large subunit</fullName>
        <shortName evidence="5">Exonuclease VII large subunit</shortName>
    </alternativeName>
</protein>
<dbReference type="OrthoDB" id="9802795at2"/>
<evidence type="ECO:0000256" key="5">
    <source>
        <dbReference type="HAMAP-Rule" id="MF_00378"/>
    </source>
</evidence>
<dbReference type="GO" id="GO:0003676">
    <property type="term" value="F:nucleic acid binding"/>
    <property type="evidence" value="ECO:0007669"/>
    <property type="project" value="InterPro"/>
</dbReference>
<dbReference type="GO" id="GO:0005737">
    <property type="term" value="C:cytoplasm"/>
    <property type="evidence" value="ECO:0007669"/>
    <property type="project" value="UniProtKB-SubCell"/>
</dbReference>
<evidence type="ECO:0000256" key="1">
    <source>
        <dbReference type="ARBA" id="ARBA00022490"/>
    </source>
</evidence>
<dbReference type="InterPro" id="IPR003753">
    <property type="entry name" value="Exonuc_VII_L"/>
</dbReference>
<sequence length="467" mass="50740">MPAPDDPYSEEGALVAKGRPGDNAEPLSVSELSNLLKRTVEDRFGHVRLRGELSGVKRAASGHLYCALKDDKAVIDGVMWRGSAERLAFLPEDGLEVVASGKLTTYPGRSKYQIVIDSLELAGEGALLALLEKTRQRLAAEGLFDPARKRPLPFIPTTIGVVTSPTGAVIRDILHRLADRFPSRVVVWPVLVQGQGAAAQVAQAVRGFSALPEGHALRPDLLIVARGGGSIEDLWAFNEEVVVRAIADSTIPTISAVGHETDTTLADFAADRRAPTPTAAAEMAVPVRRDLVATLADFAVRKQRCALRPVELGRERLEARVRRMPRIDALLAPQAQRLDDLAARLRQGLRDRAAQAREALQHDRARLSPALIRHRFERAQDRLAATARLMASLNPDTLLGRGYVRVTGTGGRTLVEAAAAKKEPALTLHFRDGPLDVAPVDGVQRKPRAQPSSKRPEPPRRQDDLFG</sequence>
<reference evidence="10 11" key="1">
    <citation type="submission" date="2016-07" db="EMBL/GenBank/DDBJ databases">
        <title>Complete genome sequence of Altererythrobacter dongtanensis KCTC 22672, a type strain with esterase isolated from tidal flat.</title>
        <authorList>
            <person name="Cheng H."/>
            <person name="Wu Y.-H."/>
            <person name="Zhou P."/>
            <person name="Huo Y.-Y."/>
            <person name="Wang C.-S."/>
            <person name="Xu X.-W."/>
        </authorList>
    </citation>
    <scope>NUCLEOTIDE SEQUENCE [LARGE SCALE GENOMIC DNA]</scope>
    <source>
        <strain evidence="10 11">KCTC 22672</strain>
    </source>
</reference>
<dbReference type="GO" id="GO:0009318">
    <property type="term" value="C:exodeoxyribonuclease VII complex"/>
    <property type="evidence" value="ECO:0007669"/>
    <property type="project" value="UniProtKB-UniRule"/>
</dbReference>
<dbReference type="Pfam" id="PF13742">
    <property type="entry name" value="tRNA_anti_2"/>
    <property type="match status" value="1"/>
</dbReference>
<dbReference type="GO" id="GO:0006308">
    <property type="term" value="P:DNA catabolic process"/>
    <property type="evidence" value="ECO:0007669"/>
    <property type="project" value="UniProtKB-UniRule"/>
</dbReference>
<comment type="function">
    <text evidence="5">Bidirectionally degrades single-stranded DNA into large acid-insoluble oligonucleotides, which are then degraded further into small acid-soluble oligonucleotides.</text>
</comment>
<comment type="similarity">
    <text evidence="5 6">Belongs to the XseA family.</text>
</comment>
<dbReference type="RefSeq" id="WP_067675993.1">
    <property type="nucleotide sequence ID" value="NZ_CP016591.1"/>
</dbReference>
<keyword evidence="11" id="KW-1185">Reference proteome</keyword>
<evidence type="ECO:0000313" key="11">
    <source>
        <dbReference type="Proteomes" id="UP000092932"/>
    </source>
</evidence>
<proteinExistence type="inferred from homology"/>
<keyword evidence="3 5" id="KW-0378">Hydrolase</keyword>
<feature type="region of interest" description="Disordered" evidence="7">
    <location>
        <begin position="430"/>
        <end position="467"/>
    </location>
</feature>
<dbReference type="Proteomes" id="UP000092932">
    <property type="component" value="Chromosome"/>
</dbReference>
<evidence type="ECO:0000259" key="8">
    <source>
        <dbReference type="Pfam" id="PF02601"/>
    </source>
</evidence>
<evidence type="ECO:0000256" key="4">
    <source>
        <dbReference type="ARBA" id="ARBA00022839"/>
    </source>
</evidence>
<dbReference type="CDD" id="cd04489">
    <property type="entry name" value="ExoVII_LU_OBF"/>
    <property type="match status" value="1"/>
</dbReference>
<keyword evidence="4 5" id="KW-0269">Exonuclease</keyword>